<proteinExistence type="predicted"/>
<dbReference type="EMBL" id="CP025544">
    <property type="protein sequence ID" value="AXK60729.1"/>
    <property type="molecule type" value="Genomic_DNA"/>
</dbReference>
<dbReference type="RefSeq" id="WP_115585744.1">
    <property type="nucleotide sequence ID" value="NZ_CP025544.1"/>
</dbReference>
<dbReference type="AlphaFoldDB" id="A0A345ZBR2"/>
<sequence length="162" mass="19298">MNLFALLSGIIFMMHPIEKFKIPHDCHKIESAIEKIAYGQFATLHYDQDIYNKLTALLEKTHTILNCDDKILEDRNKRALDHNSLIQDFNHIYHEYHMAQKHNEHCPEITSYLEKNKNIDLTQLSDHEQEAFSVMQDMRRSLQCDKECYQSFDILEIYSHKK</sequence>
<gene>
    <name evidence="1" type="ORF">C0J27_03160</name>
</gene>
<organism evidence="1 2">
    <name type="scientific">Candidatus Chromulinivorax destructor</name>
    <dbReference type="NCBI Taxonomy" id="2066483"/>
    <lineage>
        <taxon>Bacteria</taxon>
        <taxon>Candidatus Babelota</taxon>
        <taxon>Candidatus Babeliae</taxon>
        <taxon>Candidatus Babeliales</taxon>
        <taxon>Candidatus Chromulinivoraceae</taxon>
        <taxon>Candidatus Chromulinivorax</taxon>
    </lineage>
</organism>
<reference evidence="1 2" key="1">
    <citation type="submission" date="2017-12" db="EMBL/GenBank/DDBJ databases">
        <title>Chromulinavorax destructans is a abundant pathogen of dominant heterotrophic picoflagllates.</title>
        <authorList>
            <person name="Deeg C.M."/>
            <person name="Zimmer M."/>
            <person name="Suttle C.A."/>
        </authorList>
    </citation>
    <scope>NUCLEOTIDE SEQUENCE [LARGE SCALE GENOMIC DNA]</scope>
    <source>
        <strain evidence="1 2">SeV1</strain>
    </source>
</reference>
<evidence type="ECO:0000313" key="2">
    <source>
        <dbReference type="Proteomes" id="UP000254834"/>
    </source>
</evidence>
<dbReference type="Proteomes" id="UP000254834">
    <property type="component" value="Chromosome"/>
</dbReference>
<dbReference type="KEGG" id="cdes:C0J27_03160"/>
<accession>A0A345ZBR2</accession>
<evidence type="ECO:0000313" key="1">
    <source>
        <dbReference type="EMBL" id="AXK60729.1"/>
    </source>
</evidence>
<protein>
    <submittedName>
        <fullName evidence="1">Uncharacterized protein</fullName>
    </submittedName>
</protein>
<keyword evidence="2" id="KW-1185">Reference proteome</keyword>
<name>A0A345ZBR2_9BACT</name>